<comment type="caution">
    <text evidence="3">The sequence shown here is derived from an EMBL/GenBank/DDBJ whole genome shotgun (WGS) entry which is preliminary data.</text>
</comment>
<feature type="domain" description="NAD-dependent epimerase/dehydratase" evidence="2">
    <location>
        <begin position="5"/>
        <end position="226"/>
    </location>
</feature>
<evidence type="ECO:0000259" key="2">
    <source>
        <dbReference type="Pfam" id="PF01370"/>
    </source>
</evidence>
<reference evidence="3 4" key="1">
    <citation type="submission" date="2023-05" db="EMBL/GenBank/DDBJ databases">
        <title>Draft genome of Paenibacillus sp. CCS26.</title>
        <authorList>
            <person name="Akita H."/>
            <person name="Shinto Y."/>
            <person name="Kimura Z."/>
        </authorList>
    </citation>
    <scope>NUCLEOTIDE SEQUENCE [LARGE SCALE GENOMIC DNA]</scope>
    <source>
        <strain evidence="3 4">CCS26</strain>
    </source>
</reference>
<comment type="similarity">
    <text evidence="1">Belongs to the NAD(P)-dependent epimerase/dehydratase family.</text>
</comment>
<keyword evidence="4" id="KW-1185">Reference proteome</keyword>
<dbReference type="Gene3D" id="3.40.50.720">
    <property type="entry name" value="NAD(P)-binding Rossmann-like Domain"/>
    <property type="match status" value="1"/>
</dbReference>
<dbReference type="EMBL" id="BTCL01000003">
    <property type="protein sequence ID" value="GMK44275.1"/>
    <property type="molecule type" value="Genomic_DNA"/>
</dbReference>
<proteinExistence type="inferred from homology"/>
<organism evidence="3 4">
    <name type="scientific">Paenibacillus glycanilyticus</name>
    <dbReference type="NCBI Taxonomy" id="126569"/>
    <lineage>
        <taxon>Bacteria</taxon>
        <taxon>Bacillati</taxon>
        <taxon>Bacillota</taxon>
        <taxon>Bacilli</taxon>
        <taxon>Bacillales</taxon>
        <taxon>Paenibacillaceae</taxon>
        <taxon>Paenibacillus</taxon>
    </lineage>
</organism>
<gene>
    <name evidence="3" type="ORF">PghCCS26_14020</name>
</gene>
<name>A0ABQ6NIB0_9BACL</name>
<dbReference type="InterPro" id="IPR001509">
    <property type="entry name" value="Epimerase_deHydtase"/>
</dbReference>
<dbReference type="SUPFAM" id="SSF51735">
    <property type="entry name" value="NAD(P)-binding Rossmann-fold domains"/>
    <property type="match status" value="1"/>
</dbReference>
<evidence type="ECO:0000256" key="1">
    <source>
        <dbReference type="ARBA" id="ARBA00007637"/>
    </source>
</evidence>
<dbReference type="Proteomes" id="UP001285921">
    <property type="component" value="Unassembled WGS sequence"/>
</dbReference>
<dbReference type="InterPro" id="IPR036291">
    <property type="entry name" value="NAD(P)-bd_dom_sf"/>
</dbReference>
<sequence>MVQKIVVTGAAGWLGRFVIGILLAKGYEVHATYRRAPLPIGVTWHQVDLLNRVETEQFIEAVKPDSLIHLAWEAVPPHHYVSLENYEWTRSSMTLIHHFVKLGGKRVIVAGTGVEYEWEEGYMSETASRDSYANAYAACKNSLRIWLQSYAGIAGFSAAWGRVFHLYGPHDHGNRLVPSMITSLMNKEEAFCKYGGIYRDYLYIEDAADALVALFENGCEGTVNIAAGHPVQLELLVRQIGSIVGHEENIRFGAELPVEPIFVGADISRLTNEVQWRPRYSLAEGLERTIRWYADQA</sequence>
<evidence type="ECO:0000313" key="3">
    <source>
        <dbReference type="EMBL" id="GMK44275.1"/>
    </source>
</evidence>
<evidence type="ECO:0000313" key="4">
    <source>
        <dbReference type="Proteomes" id="UP001285921"/>
    </source>
</evidence>
<protein>
    <submittedName>
        <fullName evidence="3">CDP-4-dehydro-6-deoxy-D-gulose 4-reductase</fullName>
    </submittedName>
</protein>
<dbReference type="Pfam" id="PF01370">
    <property type="entry name" value="Epimerase"/>
    <property type="match status" value="1"/>
</dbReference>
<dbReference type="PANTHER" id="PTHR43000">
    <property type="entry name" value="DTDP-D-GLUCOSE 4,6-DEHYDRATASE-RELATED"/>
    <property type="match status" value="1"/>
</dbReference>
<accession>A0ABQ6NIB0</accession>